<proteinExistence type="predicted"/>
<feature type="region of interest" description="Disordered" evidence="1">
    <location>
        <begin position="92"/>
        <end position="112"/>
    </location>
</feature>
<dbReference type="PANTHER" id="PTHR34219:SF9">
    <property type="entry name" value="IRON-REGULATED INNER MEMBRANE PROTEIN"/>
    <property type="match status" value="1"/>
</dbReference>
<evidence type="ECO:0000256" key="1">
    <source>
        <dbReference type="SAM" id="MobiDB-lite"/>
    </source>
</evidence>
<keyword evidence="2" id="KW-0812">Transmembrane</keyword>
<evidence type="ECO:0000313" key="6">
    <source>
        <dbReference type="Proteomes" id="UP000628442"/>
    </source>
</evidence>
<dbReference type="EMBL" id="CP036401">
    <property type="protein sequence ID" value="QBI02367.1"/>
    <property type="molecule type" value="Genomic_DNA"/>
</dbReference>
<feature type="transmembrane region" description="Helical" evidence="2">
    <location>
        <begin position="201"/>
        <end position="223"/>
    </location>
</feature>
<name>A0A411X028_9BURK</name>
<dbReference type="PANTHER" id="PTHR34219">
    <property type="entry name" value="IRON-REGULATED INNER MEMBRANE PROTEIN-RELATED"/>
    <property type="match status" value="1"/>
</dbReference>
<dbReference type="EMBL" id="BMWV01000005">
    <property type="protein sequence ID" value="GGY43384.1"/>
    <property type="molecule type" value="Genomic_DNA"/>
</dbReference>
<dbReference type="Pfam" id="PF03929">
    <property type="entry name" value="PepSY_TM"/>
    <property type="match status" value="1"/>
</dbReference>
<protein>
    <submittedName>
        <fullName evidence="4">PepSY domain-containing protein</fullName>
    </submittedName>
    <submittedName>
        <fullName evidence="3">Peptidase</fullName>
    </submittedName>
</protein>
<reference evidence="3" key="1">
    <citation type="journal article" date="2014" name="Int. J. Syst. Evol. Microbiol.">
        <title>Complete genome sequence of Corynebacterium casei LMG S-19264T (=DSM 44701T), isolated from a smear-ripened cheese.</title>
        <authorList>
            <consortium name="US DOE Joint Genome Institute (JGI-PGF)"/>
            <person name="Walter F."/>
            <person name="Albersmeier A."/>
            <person name="Kalinowski J."/>
            <person name="Ruckert C."/>
        </authorList>
    </citation>
    <scope>NUCLEOTIDE SEQUENCE</scope>
    <source>
        <strain evidence="3">KCTC 12343</strain>
    </source>
</reference>
<evidence type="ECO:0000313" key="4">
    <source>
        <dbReference type="EMBL" id="QBI02367.1"/>
    </source>
</evidence>
<dbReference type="Proteomes" id="UP000292307">
    <property type="component" value="Chromosome"/>
</dbReference>
<dbReference type="RefSeq" id="WP_131146481.1">
    <property type="nucleotide sequence ID" value="NZ_BMWV01000005.1"/>
</dbReference>
<gene>
    <name evidence="4" type="ORF">EYF70_17110</name>
    <name evidence="3" type="ORF">GCM10007387_26840</name>
</gene>
<evidence type="ECO:0000313" key="5">
    <source>
        <dbReference type="Proteomes" id="UP000292307"/>
    </source>
</evidence>
<feature type="transmembrane region" description="Helical" evidence="2">
    <location>
        <begin position="465"/>
        <end position="485"/>
    </location>
</feature>
<reference evidence="3" key="3">
    <citation type="submission" date="2022-12" db="EMBL/GenBank/DDBJ databases">
        <authorList>
            <person name="Sun Q."/>
            <person name="Kim S."/>
        </authorList>
    </citation>
    <scope>NUCLEOTIDE SEQUENCE</scope>
    <source>
        <strain evidence="3">KCTC 12343</strain>
    </source>
</reference>
<keyword evidence="2" id="KW-1133">Transmembrane helix</keyword>
<accession>A0A411X028</accession>
<feature type="transmembrane region" description="Helical" evidence="2">
    <location>
        <begin position="440"/>
        <end position="458"/>
    </location>
</feature>
<feature type="transmembrane region" description="Helical" evidence="2">
    <location>
        <begin position="357"/>
        <end position="379"/>
    </location>
</feature>
<dbReference type="OrthoDB" id="9776609at2"/>
<feature type="transmembrane region" description="Helical" evidence="2">
    <location>
        <begin position="155"/>
        <end position="180"/>
    </location>
</feature>
<reference evidence="4 5" key="2">
    <citation type="submission" date="2019-02" db="EMBL/GenBank/DDBJ databases">
        <title>Draft Genome Sequences of Six Type Strains of the Genus Massilia.</title>
        <authorList>
            <person name="Miess H."/>
            <person name="Frediansyhah A."/>
            <person name="Gross H."/>
        </authorList>
    </citation>
    <scope>NUCLEOTIDE SEQUENCE [LARGE SCALE GENOMIC DNA]</scope>
    <source>
        <strain evidence="4 5">DSM 17472</strain>
    </source>
</reference>
<evidence type="ECO:0000256" key="2">
    <source>
        <dbReference type="SAM" id="Phobius"/>
    </source>
</evidence>
<feature type="transmembrane region" description="Helical" evidence="2">
    <location>
        <begin position="400"/>
        <end position="424"/>
    </location>
</feature>
<sequence length="541" mass="57186">MRSELIRTYKSLHTWTGIVAGMALFIAFYAGALTVFKEPLSRWATPPGAHGATVPLGDAPALIAATLAVRPAIADRFRLDLVAEGNGAGGMRLSWDESDGSEDDHDRGNDRHFSATLAPDGSVRVAEQRPAKLAEFLDVLHRVVGLPYDTDPNRWVMGVVAALYALALISGVVVLLPTLAKDFFALRLGRNLKRMWLDAHNVIGIVSLPFHVIMALTATVFAFHDGLYAAQDAALYDGKIDALWRAGTPKPPRVAPDPASLLAPAELVARARAAAPGFEPVALHYARVGKSGANVRVWGRAPTDIARTPEGGFILMDPYTGKIGGTDYTPGLQPGSAATLTSFFALHFASFGGPSVAWAYFVLGLAGAFLFYTGNLLWVESRRRSERAGHGPVEQRRATRWMAAATVGVCLGCICAVSLAIAAAKGLHGVVADPGEWHRLVYYTVFLGAVAWSFVAGAARAGVHLLWGAAIATALIPALSLAAWLVPGTWWVSADTATLAVDLVAGAGALAFAAMARRTGRRVAAGRSDSVWAASRPGMAA</sequence>
<feature type="transmembrane region" description="Helical" evidence="2">
    <location>
        <begin position="12"/>
        <end position="36"/>
    </location>
</feature>
<dbReference type="AlphaFoldDB" id="A0A411X028"/>
<evidence type="ECO:0000313" key="3">
    <source>
        <dbReference type="EMBL" id="GGY43384.1"/>
    </source>
</evidence>
<keyword evidence="2" id="KW-0472">Membrane</keyword>
<keyword evidence="5" id="KW-1185">Reference proteome</keyword>
<feature type="transmembrane region" description="Helical" evidence="2">
    <location>
        <begin position="497"/>
        <end position="516"/>
    </location>
</feature>
<dbReference type="Proteomes" id="UP000628442">
    <property type="component" value="Unassembled WGS sequence"/>
</dbReference>
<organism evidence="3 6">
    <name type="scientific">Pseudoduganella albidiflava</name>
    <dbReference type="NCBI Taxonomy" id="321983"/>
    <lineage>
        <taxon>Bacteria</taxon>
        <taxon>Pseudomonadati</taxon>
        <taxon>Pseudomonadota</taxon>
        <taxon>Betaproteobacteria</taxon>
        <taxon>Burkholderiales</taxon>
        <taxon>Oxalobacteraceae</taxon>
        <taxon>Telluria group</taxon>
        <taxon>Pseudoduganella</taxon>
    </lineage>
</organism>
<dbReference type="InterPro" id="IPR005625">
    <property type="entry name" value="PepSY-ass_TM"/>
</dbReference>